<dbReference type="GO" id="GO:0030036">
    <property type="term" value="P:actin cytoskeleton organization"/>
    <property type="evidence" value="ECO:0007669"/>
    <property type="project" value="TreeGrafter"/>
</dbReference>
<dbReference type="WBParaSite" id="PEQ_0000053201-mRNA-1">
    <property type="protein sequence ID" value="PEQ_0000053201-mRNA-1"/>
    <property type="gene ID" value="PEQ_0000053201"/>
</dbReference>
<accession>A0A914R261</accession>
<proteinExistence type="predicted"/>
<evidence type="ECO:0000313" key="4">
    <source>
        <dbReference type="WBParaSite" id="PEQ_0000053201-mRNA-1"/>
    </source>
</evidence>
<evidence type="ECO:0000256" key="2">
    <source>
        <dbReference type="SAM" id="Coils"/>
    </source>
</evidence>
<sequence length="133" mass="15335">MNVSNLEMHPSLYEFCYQLYFQQIIKHTSVEHADYENLLLAQKYVHELASTINRQKEESEEMEQRLREIEAIVDGLDDLVTTGRSFNRYDVVTITSSGGSKQRCLFLMSDQMIVTSVRRKSPATRSGRNSAPL</sequence>
<dbReference type="Gene3D" id="1.20.900.10">
    <property type="entry name" value="Dbl homology (DH) domain"/>
    <property type="match status" value="1"/>
</dbReference>
<dbReference type="InterPro" id="IPR039919">
    <property type="entry name" value="ARHGEF10/ARHGEF17"/>
</dbReference>
<evidence type="ECO:0000256" key="1">
    <source>
        <dbReference type="ARBA" id="ARBA00022658"/>
    </source>
</evidence>
<protein>
    <submittedName>
        <fullName evidence="4">Uncharacterized protein</fullName>
    </submittedName>
</protein>
<evidence type="ECO:0000313" key="3">
    <source>
        <dbReference type="Proteomes" id="UP000887564"/>
    </source>
</evidence>
<dbReference type="InterPro" id="IPR035899">
    <property type="entry name" value="DBL_dom_sf"/>
</dbReference>
<organism evidence="3 4">
    <name type="scientific">Parascaris equorum</name>
    <name type="common">Equine roundworm</name>
    <dbReference type="NCBI Taxonomy" id="6256"/>
    <lineage>
        <taxon>Eukaryota</taxon>
        <taxon>Metazoa</taxon>
        <taxon>Ecdysozoa</taxon>
        <taxon>Nematoda</taxon>
        <taxon>Chromadorea</taxon>
        <taxon>Rhabditida</taxon>
        <taxon>Spirurina</taxon>
        <taxon>Ascaridomorpha</taxon>
        <taxon>Ascaridoidea</taxon>
        <taxon>Ascarididae</taxon>
        <taxon>Parascaris</taxon>
    </lineage>
</organism>
<keyword evidence="2" id="KW-0175">Coiled coil</keyword>
<dbReference type="SUPFAM" id="SSF48065">
    <property type="entry name" value="DBL homology domain (DH-domain)"/>
    <property type="match status" value="1"/>
</dbReference>
<reference evidence="4" key="1">
    <citation type="submission" date="2022-11" db="UniProtKB">
        <authorList>
            <consortium name="WormBaseParasite"/>
        </authorList>
    </citation>
    <scope>IDENTIFICATION</scope>
</reference>
<dbReference type="GO" id="GO:0005085">
    <property type="term" value="F:guanyl-nucleotide exchange factor activity"/>
    <property type="evidence" value="ECO:0007669"/>
    <property type="project" value="UniProtKB-KW"/>
</dbReference>
<feature type="coiled-coil region" evidence="2">
    <location>
        <begin position="45"/>
        <end position="79"/>
    </location>
</feature>
<dbReference type="SUPFAM" id="SSF50729">
    <property type="entry name" value="PH domain-like"/>
    <property type="match status" value="1"/>
</dbReference>
<dbReference type="Proteomes" id="UP000887564">
    <property type="component" value="Unplaced"/>
</dbReference>
<dbReference type="Gene3D" id="2.30.29.30">
    <property type="entry name" value="Pleckstrin-homology domain (PH domain)/Phosphotyrosine-binding domain (PTB)"/>
    <property type="match status" value="1"/>
</dbReference>
<keyword evidence="1" id="KW-0344">Guanine-nucleotide releasing factor</keyword>
<dbReference type="InterPro" id="IPR011993">
    <property type="entry name" value="PH-like_dom_sf"/>
</dbReference>
<dbReference type="AlphaFoldDB" id="A0A914R261"/>
<name>A0A914R261_PAREQ</name>
<keyword evidence="3" id="KW-1185">Reference proteome</keyword>
<dbReference type="PANTHER" id="PTHR12877">
    <property type="entry name" value="RHO GUANINE NUCLEOTIDE EXCHANGE FACTOR"/>
    <property type="match status" value="1"/>
</dbReference>
<dbReference type="PANTHER" id="PTHR12877:SF15">
    <property type="entry name" value="RHO GUANINE NUCLEOTIDE EXCHANGE FACTOR 17"/>
    <property type="match status" value="1"/>
</dbReference>